<dbReference type="GO" id="GO:0006355">
    <property type="term" value="P:regulation of DNA-templated transcription"/>
    <property type="evidence" value="ECO:0007669"/>
    <property type="project" value="InterPro"/>
</dbReference>
<evidence type="ECO:0000259" key="9">
    <source>
        <dbReference type="PROSITE" id="PS50887"/>
    </source>
</evidence>
<dbReference type="Pfam" id="PF00360">
    <property type="entry name" value="PHY"/>
    <property type="match status" value="1"/>
</dbReference>
<dbReference type="FunFam" id="3.30.70.270:FF:000001">
    <property type="entry name" value="Diguanylate cyclase domain protein"/>
    <property type="match status" value="1"/>
</dbReference>
<sequence>MNAPTRYSDAQIAAALEACAREPVHIPGAIQPAGGLVSLDGTMRQVRQVSANLEEILGIGVAEALCHSPRELLGERLLDRLQRELADRERLPAALTTRIRVKGRERHLHVVAYRSGSRLVVELEPLARPDERRLLALVNEWLVQVGEIDDEERLLQALTRMVQRLTGHERVMVYRFDEQWNGRVVAEHRLPPAESFLGHHFPASDIPAQVRRLYDINRVRSIPDAAAAPIPLVPATDPHDPAPLDLSRGSLRAVSPIHQEYLRNMGVGASLSIAMHDEGRLWGLLACHGLGPTSLSAADRDAARALVQIALPRLMLIRARAEARLLQSIHDSRDLLAGERGQLVDPGEMVKRHGQQWLDLLRAAGVALVQGDRVHGVGRRPEDRRLEAMAAWLGHHQRHDMPWATQALGDTPLAEWQQDDLCGLLAAPLPTDERRPAWLMLFRHEQREARRWAGKPEDVPMERDGRLIMTPRRSFAQWQEEVAGRSRAWGAMERRAAGDLAEDLAVLASGHQIHRLNVQLSRVNEQLQSLAFSDSLTGSWNRYRMEQAIDAALNAAERYGHPCAVLLFDVDHFKQFNDTHGHEAGDRVLVEITRALQTTLRDSDILGRWGGEEFMVLASHCDGQGALPLAERLRRCVEEVELGELGRVTISIGVAGWHPGDTRKRLVARADEAMYRAKQNGRNRVEQAAESAAQA</sequence>
<dbReference type="InterPro" id="IPR013515">
    <property type="entry name" value="Phytochrome_cen-reg"/>
</dbReference>
<dbReference type="InterPro" id="IPR043128">
    <property type="entry name" value="Rev_trsase/Diguanyl_cyclase"/>
</dbReference>
<dbReference type="PANTHER" id="PTHR45138">
    <property type="entry name" value="REGULATORY COMPONENTS OF SENSORY TRANSDUCTION SYSTEM"/>
    <property type="match status" value="1"/>
</dbReference>
<dbReference type="GO" id="GO:1902201">
    <property type="term" value="P:negative regulation of bacterial-type flagellum-dependent cell motility"/>
    <property type="evidence" value="ECO:0007669"/>
    <property type="project" value="TreeGrafter"/>
</dbReference>
<dbReference type="RefSeq" id="WP_133634377.1">
    <property type="nucleotide sequence ID" value="NZ_SNZJ01000002.1"/>
</dbReference>
<dbReference type="GO" id="GO:0052621">
    <property type="term" value="F:diguanylate cyclase activity"/>
    <property type="evidence" value="ECO:0007669"/>
    <property type="project" value="UniProtKB-EC"/>
</dbReference>
<dbReference type="Proteomes" id="UP000295212">
    <property type="component" value="Unassembled WGS sequence"/>
</dbReference>
<dbReference type="GO" id="GO:0009584">
    <property type="term" value="P:detection of visible light"/>
    <property type="evidence" value="ECO:0007669"/>
    <property type="project" value="InterPro"/>
</dbReference>
<feature type="domain" description="Phytochrome chromophore attachment site" evidence="8">
    <location>
        <begin position="150"/>
        <end position="288"/>
    </location>
</feature>
<organism evidence="10 11">
    <name type="scientific">Halomonas ventosae</name>
    <dbReference type="NCBI Taxonomy" id="229007"/>
    <lineage>
        <taxon>Bacteria</taxon>
        <taxon>Pseudomonadati</taxon>
        <taxon>Pseudomonadota</taxon>
        <taxon>Gammaproteobacteria</taxon>
        <taxon>Oceanospirillales</taxon>
        <taxon>Halomonadaceae</taxon>
        <taxon>Halomonas</taxon>
    </lineage>
</organism>
<dbReference type="SMART" id="SM00065">
    <property type="entry name" value="GAF"/>
    <property type="match status" value="1"/>
</dbReference>
<accession>A0A4R6ZX77</accession>
<dbReference type="Pfam" id="PF00990">
    <property type="entry name" value="GGDEF"/>
    <property type="match status" value="1"/>
</dbReference>
<dbReference type="CDD" id="cd01949">
    <property type="entry name" value="GGDEF"/>
    <property type="match status" value="1"/>
</dbReference>
<dbReference type="Pfam" id="PF01590">
    <property type="entry name" value="GAF"/>
    <property type="match status" value="1"/>
</dbReference>
<gene>
    <name evidence="10" type="ORF">DFP85_10256</name>
</gene>
<dbReference type="InterPro" id="IPR050469">
    <property type="entry name" value="Diguanylate_Cyclase"/>
</dbReference>
<keyword evidence="5" id="KW-0157">Chromophore</keyword>
<comment type="caution">
    <text evidence="10">The sequence shown here is derived from an EMBL/GenBank/DDBJ whole genome shotgun (WGS) entry which is preliminary data.</text>
</comment>
<dbReference type="Gene3D" id="3.30.70.270">
    <property type="match status" value="1"/>
</dbReference>
<dbReference type="GO" id="GO:0009881">
    <property type="term" value="F:photoreceptor activity"/>
    <property type="evidence" value="ECO:0007669"/>
    <property type="project" value="UniProtKB-KW"/>
</dbReference>
<dbReference type="EMBL" id="SNZJ01000002">
    <property type="protein sequence ID" value="TDR56879.1"/>
    <property type="molecule type" value="Genomic_DNA"/>
</dbReference>
<feature type="domain" description="GGDEF" evidence="9">
    <location>
        <begin position="561"/>
        <end position="690"/>
    </location>
</feature>
<dbReference type="InterPro" id="IPR016132">
    <property type="entry name" value="Phyto_chromo_attachment"/>
</dbReference>
<dbReference type="InterPro" id="IPR013654">
    <property type="entry name" value="PAS_2"/>
</dbReference>
<evidence type="ECO:0000256" key="5">
    <source>
        <dbReference type="ARBA" id="ARBA00022991"/>
    </source>
</evidence>
<dbReference type="GO" id="GO:0043709">
    <property type="term" value="P:cell adhesion involved in single-species biofilm formation"/>
    <property type="evidence" value="ECO:0007669"/>
    <property type="project" value="TreeGrafter"/>
</dbReference>
<dbReference type="InterPro" id="IPR043150">
    <property type="entry name" value="Phytochrome_PHY_sf"/>
</dbReference>
<keyword evidence="3" id="KW-0600">Photoreceptor protein</keyword>
<keyword evidence="6" id="KW-0675">Receptor</keyword>
<evidence type="ECO:0000256" key="2">
    <source>
        <dbReference type="ARBA" id="ARBA00012528"/>
    </source>
</evidence>
<dbReference type="Gene3D" id="3.30.450.270">
    <property type="match status" value="1"/>
</dbReference>
<evidence type="ECO:0000256" key="7">
    <source>
        <dbReference type="ARBA" id="ARBA00034247"/>
    </source>
</evidence>
<dbReference type="InterPro" id="IPR000160">
    <property type="entry name" value="GGDEF_dom"/>
</dbReference>
<comment type="cofactor">
    <cofactor evidence="1">
        <name>Mg(2+)</name>
        <dbReference type="ChEBI" id="CHEBI:18420"/>
    </cofactor>
</comment>
<dbReference type="InterPro" id="IPR029787">
    <property type="entry name" value="Nucleotide_cyclase"/>
</dbReference>
<protein>
    <recommendedName>
        <fullName evidence="2">diguanylate cyclase</fullName>
        <ecNumber evidence="2">2.7.7.65</ecNumber>
    </recommendedName>
</protein>
<evidence type="ECO:0000313" key="11">
    <source>
        <dbReference type="Proteomes" id="UP000295212"/>
    </source>
</evidence>
<evidence type="ECO:0000256" key="6">
    <source>
        <dbReference type="ARBA" id="ARBA00023170"/>
    </source>
</evidence>
<evidence type="ECO:0000256" key="4">
    <source>
        <dbReference type="ARBA" id="ARBA00022606"/>
    </source>
</evidence>
<dbReference type="InterPro" id="IPR001294">
    <property type="entry name" value="Phytochrome"/>
</dbReference>
<dbReference type="AlphaFoldDB" id="A0A4R6ZX77"/>
<dbReference type="PROSITE" id="PS50887">
    <property type="entry name" value="GGDEF"/>
    <property type="match status" value="1"/>
</dbReference>
<dbReference type="InterPro" id="IPR029016">
    <property type="entry name" value="GAF-like_dom_sf"/>
</dbReference>
<dbReference type="OrthoDB" id="9808408at2"/>
<comment type="catalytic activity">
    <reaction evidence="7">
        <text>2 GTP = 3',3'-c-di-GMP + 2 diphosphate</text>
        <dbReference type="Rhea" id="RHEA:24898"/>
        <dbReference type="ChEBI" id="CHEBI:33019"/>
        <dbReference type="ChEBI" id="CHEBI:37565"/>
        <dbReference type="ChEBI" id="CHEBI:58805"/>
        <dbReference type="EC" id="2.7.7.65"/>
    </reaction>
</comment>
<dbReference type="SUPFAM" id="SSF55073">
    <property type="entry name" value="Nucleotide cyclase"/>
    <property type="match status" value="1"/>
</dbReference>
<proteinExistence type="predicted"/>
<dbReference type="NCBIfam" id="TIGR00254">
    <property type="entry name" value="GGDEF"/>
    <property type="match status" value="1"/>
</dbReference>
<dbReference type="GO" id="GO:0005886">
    <property type="term" value="C:plasma membrane"/>
    <property type="evidence" value="ECO:0007669"/>
    <property type="project" value="TreeGrafter"/>
</dbReference>
<dbReference type="SUPFAM" id="SSF55785">
    <property type="entry name" value="PYP-like sensor domain (PAS domain)"/>
    <property type="match status" value="1"/>
</dbReference>
<dbReference type="PROSITE" id="PS50046">
    <property type="entry name" value="PHYTOCHROME_2"/>
    <property type="match status" value="1"/>
</dbReference>
<dbReference type="Pfam" id="PF08446">
    <property type="entry name" value="PAS_2"/>
    <property type="match status" value="1"/>
</dbReference>
<dbReference type="SMART" id="SM00267">
    <property type="entry name" value="GGDEF"/>
    <property type="match status" value="1"/>
</dbReference>
<dbReference type="SUPFAM" id="SSF55781">
    <property type="entry name" value="GAF domain-like"/>
    <property type="match status" value="2"/>
</dbReference>
<evidence type="ECO:0000256" key="3">
    <source>
        <dbReference type="ARBA" id="ARBA00022543"/>
    </source>
</evidence>
<dbReference type="Gene3D" id="3.30.450.20">
    <property type="entry name" value="PAS domain"/>
    <property type="match status" value="1"/>
</dbReference>
<dbReference type="EC" id="2.7.7.65" evidence="2"/>
<evidence type="ECO:0000259" key="8">
    <source>
        <dbReference type="PROSITE" id="PS50046"/>
    </source>
</evidence>
<dbReference type="PRINTS" id="PR01033">
    <property type="entry name" value="PHYTOCHROME"/>
</dbReference>
<dbReference type="Gene3D" id="3.30.450.40">
    <property type="match status" value="1"/>
</dbReference>
<dbReference type="PANTHER" id="PTHR45138:SF9">
    <property type="entry name" value="DIGUANYLATE CYCLASE DGCM-RELATED"/>
    <property type="match status" value="1"/>
</dbReference>
<reference evidence="10 11" key="1">
    <citation type="submission" date="2019-03" db="EMBL/GenBank/DDBJ databases">
        <title>Genomic Encyclopedia of Type Strains, Phase III (KMG-III): the genomes of soil and plant-associated and newly described type strains.</title>
        <authorList>
            <person name="Whitman W."/>
        </authorList>
    </citation>
    <scope>NUCLEOTIDE SEQUENCE [LARGE SCALE GENOMIC DNA]</scope>
    <source>
        <strain evidence="10 11">CECT 5797</strain>
    </source>
</reference>
<name>A0A4R6ZX77_9GAMM</name>
<dbReference type="InterPro" id="IPR003018">
    <property type="entry name" value="GAF"/>
</dbReference>
<evidence type="ECO:0000313" key="10">
    <source>
        <dbReference type="EMBL" id="TDR56879.1"/>
    </source>
</evidence>
<evidence type="ECO:0000256" key="1">
    <source>
        <dbReference type="ARBA" id="ARBA00001946"/>
    </source>
</evidence>
<dbReference type="InterPro" id="IPR035965">
    <property type="entry name" value="PAS-like_dom_sf"/>
</dbReference>
<keyword evidence="4" id="KW-0716">Sensory transduction</keyword>